<comment type="similarity">
    <text evidence="2">Belongs to the protein prenyltransferase subunit beta family.</text>
</comment>
<dbReference type="GO" id="GO:0004660">
    <property type="term" value="F:protein farnesyltransferase activity"/>
    <property type="evidence" value="ECO:0007669"/>
    <property type="project" value="TreeGrafter"/>
</dbReference>
<dbReference type="SUPFAM" id="SSF48239">
    <property type="entry name" value="Terpenoid cyclases/Protein prenyltransferases"/>
    <property type="match status" value="1"/>
</dbReference>
<keyword evidence="5" id="KW-0479">Metal-binding</keyword>
<evidence type="ECO:0000256" key="7">
    <source>
        <dbReference type="ARBA" id="ARBA00022833"/>
    </source>
</evidence>
<evidence type="ECO:0000256" key="3">
    <source>
        <dbReference type="ARBA" id="ARBA00022602"/>
    </source>
</evidence>
<feature type="domain" description="Prenyltransferase alpha-alpha toroid" evidence="9">
    <location>
        <begin position="3"/>
        <end position="149"/>
    </location>
</feature>
<dbReference type="InterPro" id="IPR045089">
    <property type="entry name" value="PGGT1B-like"/>
</dbReference>
<comment type="caution">
    <text evidence="10">The sequence shown here is derived from an EMBL/GenBank/DDBJ whole genome shotgun (WGS) entry which is preliminary data.</text>
</comment>
<dbReference type="Gene3D" id="1.50.10.20">
    <property type="match status" value="1"/>
</dbReference>
<dbReference type="InterPro" id="IPR008930">
    <property type="entry name" value="Terpenoid_cyclase/PrenylTrfase"/>
</dbReference>
<sequence>MILINEVDRLDLSSLIDWVVFQQGVEGGFQGRTKKLVDGCYSSWQGGIFTLIKRLNSTKGERSIPLGDGEDSDPESPQTTASSDATEEDQHDTSSRDNADDIGHNSSKGHAKVDPLFNSLALQQYILLCSQAQTTFYKPSHSPTLDPLHAGNPGPAGANRRCNPNQTRAVTRIGPEG</sequence>
<dbReference type="AlphaFoldDB" id="A0A6A2YSU9"/>
<dbReference type="EMBL" id="VEPZ02001280">
    <property type="protein sequence ID" value="KAE8682417.1"/>
    <property type="molecule type" value="Genomic_DNA"/>
</dbReference>
<dbReference type="Proteomes" id="UP000436088">
    <property type="component" value="Unassembled WGS sequence"/>
</dbReference>
<feature type="region of interest" description="Disordered" evidence="8">
    <location>
        <begin position="138"/>
        <end position="163"/>
    </location>
</feature>
<comment type="cofactor">
    <cofactor evidence="1">
        <name>Zn(2+)</name>
        <dbReference type="ChEBI" id="CHEBI:29105"/>
    </cofactor>
</comment>
<feature type="compositionally biased region" description="Polar residues" evidence="8">
    <location>
        <begin position="75"/>
        <end position="84"/>
    </location>
</feature>
<reference evidence="10" key="1">
    <citation type="submission" date="2019-09" db="EMBL/GenBank/DDBJ databases">
        <title>Draft genome information of white flower Hibiscus syriacus.</title>
        <authorList>
            <person name="Kim Y.-M."/>
        </authorList>
    </citation>
    <scope>NUCLEOTIDE SEQUENCE [LARGE SCALE GENOMIC DNA]</scope>
    <source>
        <strain evidence="10">YM2019G1</strain>
    </source>
</reference>
<dbReference type="GO" id="GO:0005965">
    <property type="term" value="C:protein farnesyltransferase complex"/>
    <property type="evidence" value="ECO:0007669"/>
    <property type="project" value="TreeGrafter"/>
</dbReference>
<keyword evidence="6" id="KW-0677">Repeat</keyword>
<keyword evidence="3" id="KW-0637">Prenyltransferase</keyword>
<evidence type="ECO:0000259" key="9">
    <source>
        <dbReference type="Pfam" id="PF00432"/>
    </source>
</evidence>
<evidence type="ECO:0000256" key="6">
    <source>
        <dbReference type="ARBA" id="ARBA00022737"/>
    </source>
</evidence>
<feature type="region of interest" description="Disordered" evidence="8">
    <location>
        <begin position="60"/>
        <end position="108"/>
    </location>
</feature>
<dbReference type="PANTHER" id="PTHR11774">
    <property type="entry name" value="GERANYLGERANYL TRANSFERASE TYPE BETA SUBUNIT"/>
    <property type="match status" value="1"/>
</dbReference>
<evidence type="ECO:0000313" key="10">
    <source>
        <dbReference type="EMBL" id="KAE8682417.1"/>
    </source>
</evidence>
<keyword evidence="7" id="KW-0862">Zinc</keyword>
<evidence type="ECO:0000313" key="11">
    <source>
        <dbReference type="Proteomes" id="UP000436088"/>
    </source>
</evidence>
<evidence type="ECO:0000256" key="1">
    <source>
        <dbReference type="ARBA" id="ARBA00001947"/>
    </source>
</evidence>
<evidence type="ECO:0000256" key="4">
    <source>
        <dbReference type="ARBA" id="ARBA00022679"/>
    </source>
</evidence>
<dbReference type="InterPro" id="IPR001330">
    <property type="entry name" value="Prenyltrans"/>
</dbReference>
<dbReference type="Pfam" id="PF00432">
    <property type="entry name" value="Prenyltrans"/>
    <property type="match status" value="1"/>
</dbReference>
<evidence type="ECO:0000256" key="5">
    <source>
        <dbReference type="ARBA" id="ARBA00022723"/>
    </source>
</evidence>
<feature type="compositionally biased region" description="Basic and acidic residues" evidence="8">
    <location>
        <begin position="91"/>
        <end position="103"/>
    </location>
</feature>
<name>A0A6A2YSU9_HIBSY</name>
<gene>
    <name evidence="10" type="ORF">F3Y22_tig00111239pilonHSYRG00022</name>
</gene>
<evidence type="ECO:0000256" key="2">
    <source>
        <dbReference type="ARBA" id="ARBA00010497"/>
    </source>
</evidence>
<protein>
    <submittedName>
        <fullName evidence="10">Prenyltransferase family protein isoform 2</fullName>
    </submittedName>
</protein>
<proteinExistence type="inferred from homology"/>
<organism evidence="10 11">
    <name type="scientific">Hibiscus syriacus</name>
    <name type="common">Rose of Sharon</name>
    <dbReference type="NCBI Taxonomy" id="106335"/>
    <lineage>
        <taxon>Eukaryota</taxon>
        <taxon>Viridiplantae</taxon>
        <taxon>Streptophyta</taxon>
        <taxon>Embryophyta</taxon>
        <taxon>Tracheophyta</taxon>
        <taxon>Spermatophyta</taxon>
        <taxon>Magnoliopsida</taxon>
        <taxon>eudicotyledons</taxon>
        <taxon>Gunneridae</taxon>
        <taxon>Pentapetalae</taxon>
        <taxon>rosids</taxon>
        <taxon>malvids</taxon>
        <taxon>Malvales</taxon>
        <taxon>Malvaceae</taxon>
        <taxon>Malvoideae</taxon>
        <taxon>Hibiscus</taxon>
    </lineage>
</organism>
<keyword evidence="11" id="KW-1185">Reference proteome</keyword>
<accession>A0A6A2YSU9</accession>
<dbReference type="GO" id="GO:0046872">
    <property type="term" value="F:metal ion binding"/>
    <property type="evidence" value="ECO:0007669"/>
    <property type="project" value="UniProtKB-KW"/>
</dbReference>
<keyword evidence="4" id="KW-0808">Transferase</keyword>
<dbReference type="PANTHER" id="PTHR11774:SF6">
    <property type="entry name" value="PROTEIN FARNESYLTRANSFERASE SUBUNIT BETA"/>
    <property type="match status" value="1"/>
</dbReference>
<evidence type="ECO:0000256" key="8">
    <source>
        <dbReference type="SAM" id="MobiDB-lite"/>
    </source>
</evidence>